<dbReference type="EMBL" id="JAHESC010000001">
    <property type="protein sequence ID" value="MBT1684946.1"/>
    <property type="molecule type" value="Genomic_DNA"/>
</dbReference>
<name>A0AAP2D423_9BACT</name>
<accession>A0AAP2D423</accession>
<keyword evidence="2" id="KW-1185">Reference proteome</keyword>
<organism evidence="1 2">
    <name type="scientific">Dawidia soli</name>
    <dbReference type="NCBI Taxonomy" id="2782352"/>
    <lineage>
        <taxon>Bacteria</taxon>
        <taxon>Pseudomonadati</taxon>
        <taxon>Bacteroidota</taxon>
        <taxon>Cytophagia</taxon>
        <taxon>Cytophagales</taxon>
        <taxon>Chryseotaleaceae</taxon>
        <taxon>Dawidia</taxon>
    </lineage>
</organism>
<evidence type="ECO:0000313" key="2">
    <source>
        <dbReference type="Proteomes" id="UP001319180"/>
    </source>
</evidence>
<dbReference type="RefSeq" id="WP_254088204.1">
    <property type="nucleotide sequence ID" value="NZ_JAHESC010000001.1"/>
</dbReference>
<sequence length="72" mass="8097">MSTISYTIFVDSNNHRYAINSDDCTTFATDPVDTQYHMFPVDSKDQIKKEETVAMFKSDIEPAGCIVTEPVS</sequence>
<gene>
    <name evidence="1" type="ORF">KK078_00185</name>
</gene>
<protein>
    <submittedName>
        <fullName evidence="1">Uncharacterized protein</fullName>
    </submittedName>
</protein>
<proteinExistence type="predicted"/>
<comment type="caution">
    <text evidence="1">The sequence shown here is derived from an EMBL/GenBank/DDBJ whole genome shotgun (WGS) entry which is preliminary data.</text>
</comment>
<reference evidence="1 2" key="1">
    <citation type="submission" date="2021-05" db="EMBL/GenBank/DDBJ databases">
        <title>A Polyphasic approach of four new species of the genus Ohtaekwangia: Ohtaekwangia histidinii sp. nov., Ohtaekwangia cretensis sp. nov., Ohtaekwangia indiensis sp. nov., Ohtaekwangia reichenbachii sp. nov. from diverse environment.</title>
        <authorList>
            <person name="Octaviana S."/>
        </authorList>
    </citation>
    <scope>NUCLEOTIDE SEQUENCE [LARGE SCALE GENOMIC DNA]</scope>
    <source>
        <strain evidence="1 2">PWU37</strain>
    </source>
</reference>
<evidence type="ECO:0000313" key="1">
    <source>
        <dbReference type="EMBL" id="MBT1684946.1"/>
    </source>
</evidence>
<dbReference type="Proteomes" id="UP001319180">
    <property type="component" value="Unassembled WGS sequence"/>
</dbReference>
<dbReference type="AlphaFoldDB" id="A0AAP2D423"/>